<name>C5TBD6_ACIDE</name>
<feature type="non-terminal residue" evidence="1">
    <location>
        <position position="1"/>
    </location>
</feature>
<dbReference type="EMBL" id="ACQT01000323">
    <property type="protein sequence ID" value="EER58215.1"/>
    <property type="molecule type" value="Genomic_DNA"/>
</dbReference>
<reference evidence="1 2" key="1">
    <citation type="submission" date="2009-05" db="EMBL/GenBank/DDBJ databases">
        <title>The draft genome of Acidovorax delafieldii 2AN.</title>
        <authorList>
            <consortium name="US DOE Joint Genome Institute (JGI-PGF)"/>
            <person name="Lucas S."/>
            <person name="Copeland A."/>
            <person name="Lapidus A."/>
            <person name="Glavina del Rio T."/>
            <person name="Tice H."/>
            <person name="Bruce D."/>
            <person name="Goodwin L."/>
            <person name="Pitluck S."/>
            <person name="Larimer F."/>
            <person name="Land M.L."/>
            <person name="Hauser L."/>
            <person name="Shelobolina E.S."/>
            <person name="Picardal F."/>
            <person name="Roden E."/>
            <person name="Emerson D."/>
        </authorList>
    </citation>
    <scope>NUCLEOTIDE SEQUENCE [LARGE SCALE GENOMIC DNA]</scope>
    <source>
        <strain evidence="1 2">2AN</strain>
    </source>
</reference>
<evidence type="ECO:0000313" key="2">
    <source>
        <dbReference type="Proteomes" id="UP000003856"/>
    </source>
</evidence>
<accession>C5TBD6</accession>
<gene>
    <name evidence="1" type="ORF">AcdelDRAFT_4216</name>
</gene>
<protein>
    <submittedName>
        <fullName evidence="1">Uncharacterized protein</fullName>
    </submittedName>
</protein>
<dbReference type="Proteomes" id="UP000003856">
    <property type="component" value="Unassembled WGS sequence"/>
</dbReference>
<keyword evidence="2" id="KW-1185">Reference proteome</keyword>
<sequence>ALADRDRAALHETKQEVLHAAYRQAHPAAARRALMELSWHMAGLLLPRHCVR</sequence>
<dbReference type="PATRIC" id="fig|573060.9.peg.721"/>
<comment type="caution">
    <text evidence="1">The sequence shown here is derived from an EMBL/GenBank/DDBJ whole genome shotgun (WGS) entry which is preliminary data.</text>
</comment>
<organism evidence="1 2">
    <name type="scientific">Acidovorax delafieldii 2AN</name>
    <dbReference type="NCBI Taxonomy" id="573060"/>
    <lineage>
        <taxon>Bacteria</taxon>
        <taxon>Pseudomonadati</taxon>
        <taxon>Pseudomonadota</taxon>
        <taxon>Betaproteobacteria</taxon>
        <taxon>Burkholderiales</taxon>
        <taxon>Comamonadaceae</taxon>
        <taxon>Acidovorax</taxon>
    </lineage>
</organism>
<proteinExistence type="predicted"/>
<dbReference type="AlphaFoldDB" id="C5TBD6"/>
<evidence type="ECO:0000313" key="1">
    <source>
        <dbReference type="EMBL" id="EER58215.1"/>
    </source>
</evidence>